<gene>
    <name evidence="7" type="ORF">DME_LOCUS1285</name>
</gene>
<dbReference type="Gene3D" id="3.30.40.10">
    <property type="entry name" value="Zinc/RING finger domain, C3HC4 (zinc finger)"/>
    <property type="match status" value="1"/>
</dbReference>
<sequence>MENDNITVNSYSGEKEAENSQQLKASCSSADDDSSAEMCSIIPVIDMERCMICLNYTIEDITRADTCRHCFCNACIIEWVKLKPECPVCKRPPNYLWHNFTADKLGNFSYHVIDMEKIKFEAEEKRIHSLANRPAVAERAILISKIRALQRLLESIDLPCATSHLLVERRRTIVTSLASYQLLLDNWHRPRQELMADPVFRRLVYDCHLVRFEITRSQRIVISNTFFIENESEQFPRISRFIRRELPVVSFEYCCEDEAVQTIYGLMKKYHVLSPAFSDSLKKEAIIRMCYIDCFCELLYKFATTQQTVEEFDANSEYAERTGAQPLSSDHGIFPSLLNTNTLFNFPSGRVLAPYNLGVRMAQVNEDDIREIRQISIRDSFMQTLHQQSWSSNSNSRVENNHRRESNYSHSPSTSHGNLSRRMNQDADDTLHQNLELKEKNCEIKHNSSSDILILDSENENNGARSNDVVIVDDQISSGDVTDSENLNSFETIDIEDQPNSSELAVEGPSLGEELLVLNILPPRRNCPTTDYRETNLSVNLANSDAIGDTGPINNPMTAGTVVNQQVENVVWATWIWKKIAFQAVEAEVENSIRKVDLTNDYDLTNNYEKWKLSYSFH</sequence>
<dbReference type="WBParaSite" id="DME_0000664101-mRNA-1">
    <property type="protein sequence ID" value="DME_0000664101-mRNA-1"/>
    <property type="gene ID" value="DME_0000664101"/>
</dbReference>
<feature type="region of interest" description="Disordered" evidence="5">
    <location>
        <begin position="388"/>
        <end position="422"/>
    </location>
</feature>
<dbReference type="SMART" id="SM00184">
    <property type="entry name" value="RING"/>
    <property type="match status" value="1"/>
</dbReference>
<dbReference type="EMBL" id="UYYG01000017">
    <property type="protein sequence ID" value="VDN51312.1"/>
    <property type="molecule type" value="Genomic_DNA"/>
</dbReference>
<feature type="region of interest" description="Disordered" evidence="5">
    <location>
        <begin position="1"/>
        <end position="20"/>
    </location>
</feature>
<evidence type="ECO:0000256" key="3">
    <source>
        <dbReference type="ARBA" id="ARBA00022833"/>
    </source>
</evidence>
<evidence type="ECO:0000256" key="5">
    <source>
        <dbReference type="SAM" id="MobiDB-lite"/>
    </source>
</evidence>
<dbReference type="SUPFAM" id="SSF57850">
    <property type="entry name" value="RING/U-box"/>
    <property type="match status" value="1"/>
</dbReference>
<evidence type="ECO:0000313" key="8">
    <source>
        <dbReference type="Proteomes" id="UP000038040"/>
    </source>
</evidence>
<name>A0A0N4UGL6_DRAME</name>
<dbReference type="OrthoDB" id="5878012at2759"/>
<evidence type="ECO:0000256" key="4">
    <source>
        <dbReference type="PROSITE-ProRule" id="PRU00175"/>
    </source>
</evidence>
<evidence type="ECO:0000256" key="1">
    <source>
        <dbReference type="ARBA" id="ARBA00022723"/>
    </source>
</evidence>
<keyword evidence="2 4" id="KW-0863">Zinc-finger</keyword>
<dbReference type="PROSITE" id="PS00518">
    <property type="entry name" value="ZF_RING_1"/>
    <property type="match status" value="1"/>
</dbReference>
<feature type="compositionally biased region" description="Polar residues" evidence="5">
    <location>
        <begin position="408"/>
        <end position="422"/>
    </location>
</feature>
<reference evidence="7 9" key="2">
    <citation type="submission" date="2018-11" db="EMBL/GenBank/DDBJ databases">
        <authorList>
            <consortium name="Pathogen Informatics"/>
        </authorList>
    </citation>
    <scope>NUCLEOTIDE SEQUENCE [LARGE SCALE GENOMIC DNA]</scope>
</reference>
<dbReference type="InterPro" id="IPR013083">
    <property type="entry name" value="Znf_RING/FYVE/PHD"/>
</dbReference>
<dbReference type="Pfam" id="PF13639">
    <property type="entry name" value="zf-RING_2"/>
    <property type="match status" value="1"/>
</dbReference>
<feature type="compositionally biased region" description="Polar residues" evidence="5">
    <location>
        <begin position="388"/>
        <end position="398"/>
    </location>
</feature>
<dbReference type="STRING" id="318479.A0A0N4UGL6"/>
<dbReference type="InterPro" id="IPR058745">
    <property type="entry name" value="PWI_Topors"/>
</dbReference>
<reference evidence="10" key="1">
    <citation type="submission" date="2017-02" db="UniProtKB">
        <authorList>
            <consortium name="WormBaseParasite"/>
        </authorList>
    </citation>
    <scope>IDENTIFICATION</scope>
</reference>
<proteinExistence type="predicted"/>
<dbReference type="Pfam" id="PF26084">
    <property type="entry name" value="PWI_Topors"/>
    <property type="match status" value="1"/>
</dbReference>
<evidence type="ECO:0000313" key="9">
    <source>
        <dbReference type="Proteomes" id="UP000274756"/>
    </source>
</evidence>
<dbReference type="GO" id="GO:0008270">
    <property type="term" value="F:zinc ion binding"/>
    <property type="evidence" value="ECO:0007669"/>
    <property type="project" value="UniProtKB-KW"/>
</dbReference>
<evidence type="ECO:0000313" key="7">
    <source>
        <dbReference type="EMBL" id="VDN51312.1"/>
    </source>
</evidence>
<dbReference type="AlphaFoldDB" id="A0A0N4UGL6"/>
<dbReference type="InterPro" id="IPR001841">
    <property type="entry name" value="Znf_RING"/>
</dbReference>
<feature type="domain" description="RING-type" evidence="6">
    <location>
        <begin position="50"/>
        <end position="90"/>
    </location>
</feature>
<dbReference type="Proteomes" id="UP000274756">
    <property type="component" value="Unassembled WGS sequence"/>
</dbReference>
<dbReference type="InterPro" id="IPR017907">
    <property type="entry name" value="Znf_RING_CS"/>
</dbReference>
<keyword evidence="9" id="KW-1185">Reference proteome</keyword>
<accession>A0A0N4UGL6</accession>
<keyword evidence="1" id="KW-0479">Metal-binding</keyword>
<keyword evidence="3" id="KW-0862">Zinc</keyword>
<evidence type="ECO:0000259" key="6">
    <source>
        <dbReference type="PROSITE" id="PS50089"/>
    </source>
</evidence>
<organism evidence="8 10">
    <name type="scientific">Dracunculus medinensis</name>
    <name type="common">Guinea worm</name>
    <dbReference type="NCBI Taxonomy" id="318479"/>
    <lineage>
        <taxon>Eukaryota</taxon>
        <taxon>Metazoa</taxon>
        <taxon>Ecdysozoa</taxon>
        <taxon>Nematoda</taxon>
        <taxon>Chromadorea</taxon>
        <taxon>Rhabditida</taxon>
        <taxon>Spirurina</taxon>
        <taxon>Dracunculoidea</taxon>
        <taxon>Dracunculidae</taxon>
        <taxon>Dracunculus</taxon>
    </lineage>
</organism>
<protein>
    <submittedName>
        <fullName evidence="10">RING-type domain-containing protein</fullName>
    </submittedName>
</protein>
<dbReference type="PROSITE" id="PS50089">
    <property type="entry name" value="ZF_RING_2"/>
    <property type="match status" value="1"/>
</dbReference>
<evidence type="ECO:0000313" key="10">
    <source>
        <dbReference type="WBParaSite" id="DME_0000664101-mRNA-1"/>
    </source>
</evidence>
<evidence type="ECO:0000256" key="2">
    <source>
        <dbReference type="ARBA" id="ARBA00022771"/>
    </source>
</evidence>
<dbReference type="Proteomes" id="UP000038040">
    <property type="component" value="Unplaced"/>
</dbReference>
<feature type="compositionally biased region" description="Polar residues" evidence="5">
    <location>
        <begin position="1"/>
        <end position="12"/>
    </location>
</feature>